<dbReference type="AlphaFoldDB" id="A0A0F0GKJ9"/>
<evidence type="ECO:0008006" key="3">
    <source>
        <dbReference type="Google" id="ProtNLM"/>
    </source>
</evidence>
<accession>A0A0F0GKJ9</accession>
<reference evidence="1 2" key="1">
    <citation type="submission" date="2015-02" db="EMBL/GenBank/DDBJ databases">
        <authorList>
            <person name="Ju K.-S."/>
            <person name="Doroghazi J.R."/>
            <person name="Metcalf W."/>
        </authorList>
    </citation>
    <scope>NUCLEOTIDE SEQUENCE [LARGE SCALE GENOMIC DNA]</scope>
    <source>
        <strain evidence="1 2">NRRL B-16140</strain>
    </source>
</reference>
<evidence type="ECO:0000313" key="2">
    <source>
        <dbReference type="Proteomes" id="UP000033393"/>
    </source>
</evidence>
<dbReference type="EMBL" id="JYJG01000384">
    <property type="protein sequence ID" value="KJK41943.1"/>
    <property type="molecule type" value="Genomic_DNA"/>
</dbReference>
<sequence length="136" mass="15159">MEGLPAQHELFDAFGPSEVTVETLTSGRSILFFGRYNDWQRFGVDTATGAVVVVHESDNSVGHVNASVTTFARSLDAFTSSCPFGSREDEEHDTVAAAFRDRLREIDPTSLREDPGFWHQLLFDISIGDWVAEEFD</sequence>
<organism evidence="1 2">
    <name type="scientific">Lentzea aerocolonigenes</name>
    <name type="common">Lechevalieria aerocolonigenes</name>
    <name type="synonym">Saccharothrix aerocolonigenes</name>
    <dbReference type="NCBI Taxonomy" id="68170"/>
    <lineage>
        <taxon>Bacteria</taxon>
        <taxon>Bacillati</taxon>
        <taxon>Actinomycetota</taxon>
        <taxon>Actinomycetes</taxon>
        <taxon>Pseudonocardiales</taxon>
        <taxon>Pseudonocardiaceae</taxon>
        <taxon>Lentzea</taxon>
    </lineage>
</organism>
<keyword evidence="2" id="KW-1185">Reference proteome</keyword>
<gene>
    <name evidence="1" type="ORF">UK23_39650</name>
</gene>
<proteinExistence type="predicted"/>
<protein>
    <recommendedName>
        <fullName evidence="3">SUKH-4 immunity protein</fullName>
    </recommendedName>
</protein>
<dbReference type="Proteomes" id="UP000033393">
    <property type="component" value="Unassembled WGS sequence"/>
</dbReference>
<dbReference type="PATRIC" id="fig|68170.10.peg.635"/>
<dbReference type="OrthoDB" id="3298518at2"/>
<evidence type="ECO:0000313" key="1">
    <source>
        <dbReference type="EMBL" id="KJK41943.1"/>
    </source>
</evidence>
<comment type="caution">
    <text evidence="1">The sequence shown here is derived from an EMBL/GenBank/DDBJ whole genome shotgun (WGS) entry which is preliminary data.</text>
</comment>
<dbReference type="RefSeq" id="WP_045316944.1">
    <property type="nucleotide sequence ID" value="NZ_JYJG01000384.1"/>
</dbReference>
<dbReference type="InterPro" id="IPR025851">
    <property type="entry name" value="SUKH-4"/>
</dbReference>
<dbReference type="Pfam" id="PF14435">
    <property type="entry name" value="SUKH-4"/>
    <property type="match status" value="1"/>
</dbReference>
<name>A0A0F0GKJ9_LENAE</name>